<evidence type="ECO:0000259" key="2">
    <source>
        <dbReference type="PROSITE" id="PS50041"/>
    </source>
</evidence>
<feature type="domain" description="C-type lectin" evidence="2">
    <location>
        <begin position="97"/>
        <end position="195"/>
    </location>
</feature>
<evidence type="ECO:0000256" key="1">
    <source>
        <dbReference type="SAM" id="Phobius"/>
    </source>
</evidence>
<dbReference type="AlphaFoldDB" id="A0AAD8G2W5"/>
<dbReference type="Proteomes" id="UP001230051">
    <property type="component" value="Unassembled WGS sequence"/>
</dbReference>
<dbReference type="CDD" id="cd00037">
    <property type="entry name" value="CLECT"/>
    <property type="match status" value="1"/>
</dbReference>
<keyword evidence="1" id="KW-1133">Transmembrane helix</keyword>
<dbReference type="PANTHER" id="PTHR45784:SF3">
    <property type="entry name" value="C-TYPE LECTIN DOMAIN FAMILY 4 MEMBER K-LIKE-RELATED"/>
    <property type="match status" value="1"/>
</dbReference>
<gene>
    <name evidence="3" type="primary">PLA2R1</name>
    <name evidence="3" type="ORF">AOXY_G11296</name>
</gene>
<dbReference type="InterPro" id="IPR016187">
    <property type="entry name" value="CTDL_fold"/>
</dbReference>
<dbReference type="PANTHER" id="PTHR45784">
    <property type="entry name" value="C-TYPE LECTIN DOMAIN FAMILY 20 MEMBER A-RELATED"/>
    <property type="match status" value="1"/>
</dbReference>
<dbReference type="EMBL" id="JAGXEW010000010">
    <property type="protein sequence ID" value="KAK1166725.1"/>
    <property type="molecule type" value="Genomic_DNA"/>
</dbReference>
<dbReference type="InterPro" id="IPR016186">
    <property type="entry name" value="C-type_lectin-like/link_sf"/>
</dbReference>
<dbReference type="Gene3D" id="3.10.100.10">
    <property type="entry name" value="Mannose-Binding Protein A, subunit A"/>
    <property type="match status" value="2"/>
</dbReference>
<dbReference type="SUPFAM" id="SSF56436">
    <property type="entry name" value="C-type lectin-like"/>
    <property type="match status" value="2"/>
</dbReference>
<dbReference type="Pfam" id="PF00059">
    <property type="entry name" value="Lectin_C"/>
    <property type="match status" value="2"/>
</dbReference>
<dbReference type="SMART" id="SM00034">
    <property type="entry name" value="CLECT"/>
    <property type="match status" value="2"/>
</dbReference>
<evidence type="ECO:0000313" key="3">
    <source>
        <dbReference type="EMBL" id="KAK1166725.1"/>
    </source>
</evidence>
<accession>A0AAD8G2W5</accession>
<keyword evidence="1" id="KW-0812">Transmembrane</keyword>
<keyword evidence="3" id="KW-0675">Receptor</keyword>
<protein>
    <submittedName>
        <fullName evidence="3">Secretory phospholipase A2 receptor-like</fullName>
    </submittedName>
</protein>
<evidence type="ECO:0000313" key="4">
    <source>
        <dbReference type="Proteomes" id="UP001230051"/>
    </source>
</evidence>
<feature type="domain" description="C-type lectin" evidence="2">
    <location>
        <begin position="208"/>
        <end position="325"/>
    </location>
</feature>
<sequence length="341" mass="38993">MCVSEAATKTSAGGAAAGRRYANSADTITSMKPLKWSIRALSWRQQRLTPTAPLQEAETRFFYSMSMGSRLLVFLAAAISLVQVTVSVELHLVKINKTWSEAQSYCRENYTDLVSIRSAQEVENINTTVQDVQTERVWIGLFRNNTSQQWQWSNGDYFMYLNWYQHAAQYITRVAVFNTQWYGLLSSYPFYFMCQKVSERDNSALKGYYLVEEFKSWINAQQHCRNDGSELASIRSPEEQEALNTLTDPLSAETAAFVWIGLYRENSSQPWKWSNGDPIEKWDSGDPDLSNTQDACVSMNGNASGRALGFWDDRSCTERFYFLCYGGQCFYNGHYGDSRDD</sequence>
<feature type="transmembrane region" description="Helical" evidence="1">
    <location>
        <begin position="71"/>
        <end position="93"/>
    </location>
</feature>
<name>A0AAD8G2W5_ACIOX</name>
<organism evidence="3 4">
    <name type="scientific">Acipenser oxyrinchus oxyrinchus</name>
    <dbReference type="NCBI Taxonomy" id="40147"/>
    <lineage>
        <taxon>Eukaryota</taxon>
        <taxon>Metazoa</taxon>
        <taxon>Chordata</taxon>
        <taxon>Craniata</taxon>
        <taxon>Vertebrata</taxon>
        <taxon>Euteleostomi</taxon>
        <taxon>Actinopterygii</taxon>
        <taxon>Chondrostei</taxon>
        <taxon>Acipenseriformes</taxon>
        <taxon>Acipenseridae</taxon>
        <taxon>Acipenser</taxon>
    </lineage>
</organism>
<comment type="caution">
    <text evidence="3">The sequence shown here is derived from an EMBL/GenBank/DDBJ whole genome shotgun (WGS) entry which is preliminary data.</text>
</comment>
<reference evidence="3" key="1">
    <citation type="submission" date="2022-02" db="EMBL/GenBank/DDBJ databases">
        <title>Atlantic sturgeon de novo genome assembly.</title>
        <authorList>
            <person name="Stock M."/>
            <person name="Klopp C."/>
            <person name="Guiguen Y."/>
            <person name="Cabau C."/>
            <person name="Parinello H."/>
            <person name="Santidrian Yebra-Pimentel E."/>
            <person name="Kuhl H."/>
            <person name="Dirks R.P."/>
            <person name="Guessner J."/>
            <person name="Wuertz S."/>
            <person name="Du K."/>
            <person name="Schartl M."/>
        </authorList>
    </citation>
    <scope>NUCLEOTIDE SEQUENCE</scope>
    <source>
        <strain evidence="3">STURGEONOMICS-FGT-2020</strain>
        <tissue evidence="3">Whole blood</tissue>
    </source>
</reference>
<keyword evidence="1" id="KW-0472">Membrane</keyword>
<proteinExistence type="predicted"/>
<dbReference type="InterPro" id="IPR001304">
    <property type="entry name" value="C-type_lectin-like"/>
</dbReference>
<keyword evidence="4" id="KW-1185">Reference proteome</keyword>
<dbReference type="PROSITE" id="PS50041">
    <property type="entry name" value="C_TYPE_LECTIN_2"/>
    <property type="match status" value="2"/>
</dbReference>